<dbReference type="SUPFAM" id="SSF81660">
    <property type="entry name" value="Metal cation-transporting ATPase, ATP-binding domain N"/>
    <property type="match status" value="1"/>
</dbReference>
<feature type="transmembrane region" description="Helical" evidence="2">
    <location>
        <begin position="337"/>
        <end position="354"/>
    </location>
</feature>
<dbReference type="eggNOG" id="KOG4383">
    <property type="taxonomic scope" value="Eukaryota"/>
</dbReference>
<feature type="region of interest" description="Disordered" evidence="1">
    <location>
        <begin position="808"/>
        <end position="837"/>
    </location>
</feature>
<dbReference type="Proteomes" id="UP000015104">
    <property type="component" value="Unassembled WGS sequence"/>
</dbReference>
<feature type="transmembrane region" description="Helical" evidence="2">
    <location>
        <begin position="1384"/>
        <end position="1408"/>
    </location>
</feature>
<feature type="transmembrane region" description="Helical" evidence="2">
    <location>
        <begin position="86"/>
        <end position="106"/>
    </location>
</feature>
<feature type="transmembrane region" description="Helical" evidence="2">
    <location>
        <begin position="1216"/>
        <end position="1239"/>
    </location>
</feature>
<dbReference type="SUPFAM" id="SSF81665">
    <property type="entry name" value="Calcium ATPase, transmembrane domain M"/>
    <property type="match status" value="1"/>
</dbReference>
<keyword evidence="2" id="KW-1133">Transmembrane helix</keyword>
<dbReference type="InterPro" id="IPR023299">
    <property type="entry name" value="ATPase_P-typ_cyto_dom_N"/>
</dbReference>
<dbReference type="EnsemblMetazoa" id="tetur10g04300.1">
    <property type="protein sequence ID" value="tetur10g04300.1"/>
    <property type="gene ID" value="tetur10g04300"/>
</dbReference>
<dbReference type="PANTHER" id="PTHR13219:SF6">
    <property type="entry name" value="TRANSMEMBRANE PROTEIN 94"/>
    <property type="match status" value="1"/>
</dbReference>
<evidence type="ECO:0000256" key="2">
    <source>
        <dbReference type="SAM" id="Phobius"/>
    </source>
</evidence>
<evidence type="ECO:0000313" key="3">
    <source>
        <dbReference type="EnsemblMetazoa" id="tetur10g04300.1"/>
    </source>
</evidence>
<keyword evidence="2" id="KW-0472">Membrane</keyword>
<dbReference type="EMBL" id="CAEY01000038">
    <property type="status" value="NOT_ANNOTATED_CDS"/>
    <property type="molecule type" value="Genomic_DNA"/>
</dbReference>
<feature type="region of interest" description="Disordered" evidence="1">
    <location>
        <begin position="1002"/>
        <end position="1027"/>
    </location>
</feature>
<sequence length="1476" mass="166332">MSNIPKQKVIGLGSAEALKILHDELEKELSHCKCTSRSRSGICVWLSESFYHSSVSSTFRWPSILLTAFTLIVFIINYGYSKEHSLLLQSLILLFFLIFNVLLTAWDTWMRHQELHNKCRLLSKKIKNCSERSQLINEWKTGKYYPNLYLPQSPCITLQWTYRDNQRVNLPTSLLVKGDVILMCPGHAAPGLCKSLEQINAPNEGEPSYLELKRGGRLGSTVEQGPMSFTGARLRKAAKPIKFVMLETPYISGLRLALDQSWHRPATLYEKERHTIITKYIERIIIPLVWLVVFTVSIIHYGYSSGYKVNVFAESFFVLLLRPTSCLLPLLPLTLPSLWLVVNAFGVAHLFNLIKSRPMVKESGNANFSLGSPGSYCGRDDATVSGNINVDLAASSGSAGYEPGNVDGDNVKLKRQADPFFVDLDSNSSIDLSTPIRLTWSELYKTVVDLLTCRDGNLWRSANILQIFGSITALCCVDKKGILSWPNPSADKVFFLTSNSNKHGSSIETNPDYLIDDNDDDIFVDEVSYRNSKNNESVKDSSSKANKKDKYVSKAEVLDITHDIYNSFGLQFDDPEWPRFLPNLKPLGLAILLNTCNMDAQEEYNLFCDHITCESMRNEASVPVINKRCLCELSRIMGFTEKAITDYRYMFQISSFRHVKPEVIQQGKLAQLNFPRLKMPFPNMTSAVIRDICTGSYQLFSQGNGDFILDACTEFWDGQDLCGLTEPDRKRILDFYHRSSLAAYCMAFSYVPLNTCPDRRLNNDFFIELPPDSRHVFQSQKNLNSSVRSWEARDTNCARPLASHHLSTDSLTTKEEKAEQVDEPNGAQNANYTRSKSASSTASVDGYHFESLINQLTNQVFIGMVTMQYQACPDFVTLVEQLDKACIRFVHFSKENELRSRVFSEKMGLEAGWNCHISLLSETASKEINMNASQSHVNSFKGSKVSIHPNSEPNVALVRTQSAPSYFNTDPSTVRFDKSPLKEQSSSIIITTEEDNNIESDRNKIEPLDNDEHLNPTGSRTHNGGKENFMMESDSEDCRSKSWSEVSTSPSHITESTNTERSAPITFDVANRAKLPKGIEQIRPHLKEVDNVPLLVSLFTDCTPQTTREMIEIMQENGEVVCVIGSAANVHNIPIFLQTDASIGIEPLYPQICVREPVTKASGKPYKGFISPTDISNQLNTLPCSICFHREDSISINRIIMEARHYMMNARNCLQFFFSCSLSLSLAQLFGFLFFLPPLLSPGSVLWLVTIIFPLLSLSLMGTPLDTQVMNQATGKNLNLSRESIIYFLMCYLIKFCPSTMIVVTSFALIINDACKKSIGEDTKSSGPCWMLIDANVTLSGADKLNNPVLMAQTFSVVCIVIYFTIISIGFVHRSHLLWRRSPFANRCWAFMSIILLIINLLFCLAQVYLSHDTPLFLSEYLSTIPPYVFILAFLWPIALIIINSLVKGHEIKISERQQRRARLEFGTKLGMNSPF</sequence>
<dbReference type="InterPro" id="IPR023298">
    <property type="entry name" value="ATPase_P-typ_TM_dom_sf"/>
</dbReference>
<feature type="transmembrane region" description="Helical" evidence="2">
    <location>
        <begin position="1428"/>
        <end position="1447"/>
    </location>
</feature>
<feature type="transmembrane region" description="Helical" evidence="2">
    <location>
        <begin position="61"/>
        <end position="80"/>
    </location>
</feature>
<feature type="transmembrane region" description="Helical" evidence="2">
    <location>
        <begin position="284"/>
        <end position="303"/>
    </location>
</feature>
<dbReference type="STRING" id="32264.T1KFT5"/>
<feature type="transmembrane region" description="Helical" evidence="2">
    <location>
        <begin position="1286"/>
        <end position="1311"/>
    </location>
</feature>
<keyword evidence="4" id="KW-1185">Reference proteome</keyword>
<name>T1KFT5_TETUR</name>
<dbReference type="GO" id="GO:0000166">
    <property type="term" value="F:nucleotide binding"/>
    <property type="evidence" value="ECO:0007669"/>
    <property type="project" value="InterPro"/>
</dbReference>
<feature type="transmembrane region" description="Helical" evidence="2">
    <location>
        <begin position="1245"/>
        <end position="1265"/>
    </location>
</feature>
<feature type="region of interest" description="Disordered" evidence="1">
    <location>
        <begin position="1041"/>
        <end position="1060"/>
    </location>
</feature>
<dbReference type="PANTHER" id="PTHR13219">
    <property type="entry name" value="TRANSMEMBRANE PROTEIN 94"/>
    <property type="match status" value="1"/>
</dbReference>
<keyword evidence="2" id="KW-0812">Transmembrane</keyword>
<evidence type="ECO:0000256" key="1">
    <source>
        <dbReference type="SAM" id="MobiDB-lite"/>
    </source>
</evidence>
<dbReference type="HOGENOM" id="CLU_005325_0_0_1"/>
<proteinExistence type="predicted"/>
<dbReference type="Gene3D" id="1.20.1110.10">
    <property type="entry name" value="Calcium-transporting ATPase, transmembrane domain"/>
    <property type="match status" value="1"/>
</dbReference>
<feature type="compositionally biased region" description="Polar residues" evidence="1">
    <location>
        <begin position="1043"/>
        <end position="1060"/>
    </location>
</feature>
<reference evidence="4" key="1">
    <citation type="submission" date="2011-08" db="EMBL/GenBank/DDBJ databases">
        <authorList>
            <person name="Rombauts S."/>
        </authorList>
    </citation>
    <scope>NUCLEOTIDE SEQUENCE</scope>
    <source>
        <strain evidence="4">London</strain>
    </source>
</reference>
<dbReference type="InterPro" id="IPR039720">
    <property type="entry name" value="TMEM94"/>
</dbReference>
<accession>T1KFT5</accession>
<evidence type="ECO:0000313" key="4">
    <source>
        <dbReference type="Proteomes" id="UP000015104"/>
    </source>
</evidence>
<reference evidence="3" key="2">
    <citation type="submission" date="2015-06" db="UniProtKB">
        <authorList>
            <consortium name="EnsemblMetazoa"/>
        </authorList>
    </citation>
    <scope>IDENTIFICATION</scope>
</reference>
<feature type="compositionally biased region" description="Polar residues" evidence="1">
    <location>
        <begin position="826"/>
        <end position="837"/>
    </location>
</feature>
<organism evidence="3 4">
    <name type="scientific">Tetranychus urticae</name>
    <name type="common">Two-spotted spider mite</name>
    <dbReference type="NCBI Taxonomy" id="32264"/>
    <lineage>
        <taxon>Eukaryota</taxon>
        <taxon>Metazoa</taxon>
        <taxon>Ecdysozoa</taxon>
        <taxon>Arthropoda</taxon>
        <taxon>Chelicerata</taxon>
        <taxon>Arachnida</taxon>
        <taxon>Acari</taxon>
        <taxon>Acariformes</taxon>
        <taxon>Trombidiformes</taxon>
        <taxon>Prostigmata</taxon>
        <taxon>Eleutherengona</taxon>
        <taxon>Raphignathae</taxon>
        <taxon>Tetranychoidea</taxon>
        <taxon>Tetranychidae</taxon>
        <taxon>Tetranychus</taxon>
    </lineage>
</organism>
<feature type="transmembrane region" description="Helical" evidence="2">
    <location>
        <begin position="1350"/>
        <end position="1372"/>
    </location>
</feature>
<protein>
    <recommendedName>
        <fullName evidence="5">Cation-transporting P-type ATPase C-terminal domain-containing protein</fullName>
    </recommendedName>
</protein>
<feature type="compositionally biased region" description="Basic and acidic residues" evidence="1">
    <location>
        <begin position="1002"/>
        <end position="1014"/>
    </location>
</feature>
<evidence type="ECO:0008006" key="5">
    <source>
        <dbReference type="Google" id="ProtNLM"/>
    </source>
</evidence>